<dbReference type="PROSITE" id="PS50943">
    <property type="entry name" value="HTH_CROC1"/>
    <property type="match status" value="1"/>
</dbReference>
<gene>
    <name evidence="2" type="ORF">Sspor_69550</name>
</gene>
<dbReference type="InterPro" id="IPR041413">
    <property type="entry name" value="MLTR_LBD"/>
</dbReference>
<dbReference type="EMBL" id="BNED01000005">
    <property type="protein sequence ID" value="GHI81394.1"/>
    <property type="molecule type" value="Genomic_DNA"/>
</dbReference>
<dbReference type="Pfam" id="PF17765">
    <property type="entry name" value="MLTR_LBD"/>
    <property type="match status" value="1"/>
</dbReference>
<proteinExistence type="predicted"/>
<reference evidence="3" key="1">
    <citation type="submission" date="2023-07" db="EMBL/GenBank/DDBJ databases">
        <title>Whole genome shotgun sequence of Streptomyces spororaveus NBRC 15456.</title>
        <authorList>
            <person name="Komaki H."/>
            <person name="Tamura T."/>
        </authorList>
    </citation>
    <scope>NUCLEOTIDE SEQUENCE [LARGE SCALE GENOMIC DNA]</scope>
    <source>
        <strain evidence="3">NBRC 15456</strain>
    </source>
</reference>
<dbReference type="PANTHER" id="PTHR35010">
    <property type="entry name" value="BLL4672 PROTEIN-RELATED"/>
    <property type="match status" value="1"/>
</dbReference>
<dbReference type="RefSeq" id="WP_202202540.1">
    <property type="nucleotide sequence ID" value="NZ_JBITKX010000014.1"/>
</dbReference>
<evidence type="ECO:0000259" key="1">
    <source>
        <dbReference type="PROSITE" id="PS50943"/>
    </source>
</evidence>
<dbReference type="SMART" id="SM00530">
    <property type="entry name" value="HTH_XRE"/>
    <property type="match status" value="1"/>
</dbReference>
<accession>A0ABQ3TLU5</accession>
<dbReference type="InterPro" id="IPR001387">
    <property type="entry name" value="Cro/C1-type_HTH"/>
</dbReference>
<keyword evidence="3" id="KW-1185">Reference proteome</keyword>
<name>A0ABQ3TLU5_9ACTN</name>
<dbReference type="Gene3D" id="3.30.450.180">
    <property type="match status" value="1"/>
</dbReference>
<feature type="domain" description="HTH cro/C1-type" evidence="1">
    <location>
        <begin position="17"/>
        <end position="67"/>
    </location>
</feature>
<evidence type="ECO:0000313" key="3">
    <source>
        <dbReference type="Proteomes" id="UP000608522"/>
    </source>
</evidence>
<dbReference type="InterPro" id="IPR010982">
    <property type="entry name" value="Lambda_DNA-bd_dom_sf"/>
</dbReference>
<dbReference type="Gene3D" id="1.10.260.40">
    <property type="entry name" value="lambda repressor-like DNA-binding domains"/>
    <property type="match status" value="1"/>
</dbReference>
<sequence>MPCEVGLPQGVRRRTPGLRREEVAVLAGVSPTWYTYLEQGRDVSPSPDVLDGLASVLGLSVFERDYLLALSREPDACALAAGPSDSWKYLKAVAENMYPFPAYICSPSGDLLGWNRAVPAWLTDFGQLPEEDRNVLVWMLTSEAAHRRFVDWESASRHVVARFRAELTDWRALPHTHRLVHELSRRSSQFREWWDEHRVSGPLTRVHRMRHPEHGVVPVRMVELLHEDPNGTVRLIVHTPLAAEQLGVAAA</sequence>
<comment type="caution">
    <text evidence="2">The sequence shown here is derived from an EMBL/GenBank/DDBJ whole genome shotgun (WGS) entry which is preliminary data.</text>
</comment>
<dbReference type="CDD" id="cd00093">
    <property type="entry name" value="HTH_XRE"/>
    <property type="match status" value="1"/>
</dbReference>
<evidence type="ECO:0000313" key="2">
    <source>
        <dbReference type="EMBL" id="GHI81394.1"/>
    </source>
</evidence>
<dbReference type="Proteomes" id="UP000608522">
    <property type="component" value="Unassembled WGS sequence"/>
</dbReference>
<protein>
    <submittedName>
        <fullName evidence="2">Transcriptional regulator</fullName>
    </submittedName>
</protein>
<dbReference type="Pfam" id="PF13560">
    <property type="entry name" value="HTH_31"/>
    <property type="match status" value="1"/>
</dbReference>
<organism evidence="2 3">
    <name type="scientific">Streptomyces spororaveus</name>
    <dbReference type="NCBI Taxonomy" id="284039"/>
    <lineage>
        <taxon>Bacteria</taxon>
        <taxon>Bacillati</taxon>
        <taxon>Actinomycetota</taxon>
        <taxon>Actinomycetes</taxon>
        <taxon>Kitasatosporales</taxon>
        <taxon>Streptomycetaceae</taxon>
        <taxon>Streptomyces</taxon>
    </lineage>
</organism>
<dbReference type="SUPFAM" id="SSF47413">
    <property type="entry name" value="lambda repressor-like DNA-binding domains"/>
    <property type="match status" value="1"/>
</dbReference>